<reference evidence="2" key="1">
    <citation type="journal article" date="2021" name="Front. Microbiol.">
        <title>Comprehensive Comparative Genomics and Phenotyping of Methylobacterium Species.</title>
        <authorList>
            <person name="Alessa O."/>
            <person name="Ogura Y."/>
            <person name="Fujitani Y."/>
            <person name="Takami H."/>
            <person name="Hayashi T."/>
            <person name="Sahin N."/>
            <person name="Tani A."/>
        </authorList>
    </citation>
    <scope>NUCLEOTIDE SEQUENCE</scope>
    <source>
        <strain evidence="2">DSM 23674</strain>
    </source>
</reference>
<name>A0ABQ4TTX3_9HYPH</name>
<dbReference type="EMBL" id="BPRA01000021">
    <property type="protein sequence ID" value="GJE57345.1"/>
    <property type="molecule type" value="Genomic_DNA"/>
</dbReference>
<evidence type="ECO:0000256" key="1">
    <source>
        <dbReference type="SAM" id="MobiDB-lite"/>
    </source>
</evidence>
<comment type="caution">
    <text evidence="2">The sequence shown here is derived from an EMBL/GenBank/DDBJ whole genome shotgun (WGS) entry which is preliminary data.</text>
</comment>
<accession>A0ABQ4TTX3</accession>
<feature type="compositionally biased region" description="Low complexity" evidence="1">
    <location>
        <begin position="42"/>
        <end position="65"/>
    </location>
</feature>
<keyword evidence="3" id="KW-1185">Reference proteome</keyword>
<feature type="region of interest" description="Disordered" evidence="1">
    <location>
        <begin position="28"/>
        <end position="111"/>
    </location>
</feature>
<dbReference type="Proteomes" id="UP001055101">
    <property type="component" value="Unassembled WGS sequence"/>
</dbReference>
<gene>
    <name evidence="2" type="ORF">EKPJFOCH_3859</name>
</gene>
<feature type="compositionally biased region" description="Low complexity" evidence="1">
    <location>
        <begin position="313"/>
        <end position="326"/>
    </location>
</feature>
<evidence type="ECO:0000313" key="3">
    <source>
        <dbReference type="Proteomes" id="UP001055101"/>
    </source>
</evidence>
<feature type="compositionally biased region" description="Pro residues" evidence="1">
    <location>
        <begin position="500"/>
        <end position="512"/>
    </location>
</feature>
<proteinExistence type="predicted"/>
<organism evidence="2 3">
    <name type="scientific">Methylobacterium thuringiense</name>
    <dbReference type="NCBI Taxonomy" id="1003091"/>
    <lineage>
        <taxon>Bacteria</taxon>
        <taxon>Pseudomonadati</taxon>
        <taxon>Pseudomonadota</taxon>
        <taxon>Alphaproteobacteria</taxon>
        <taxon>Hyphomicrobiales</taxon>
        <taxon>Methylobacteriaceae</taxon>
        <taxon>Methylobacterium</taxon>
    </lineage>
</organism>
<evidence type="ECO:0000313" key="2">
    <source>
        <dbReference type="EMBL" id="GJE57345.1"/>
    </source>
</evidence>
<feature type="region of interest" description="Disordered" evidence="1">
    <location>
        <begin position="284"/>
        <end position="333"/>
    </location>
</feature>
<protein>
    <recommendedName>
        <fullName evidence="4">Peptidoglycan-binding protein</fullName>
    </recommendedName>
</protein>
<feature type="region of interest" description="Disordered" evidence="1">
    <location>
        <begin position="492"/>
        <end position="529"/>
    </location>
</feature>
<reference evidence="2" key="2">
    <citation type="submission" date="2021-08" db="EMBL/GenBank/DDBJ databases">
        <authorList>
            <person name="Tani A."/>
            <person name="Ola A."/>
            <person name="Ogura Y."/>
            <person name="Katsura K."/>
            <person name="Hayashi T."/>
        </authorList>
    </citation>
    <scope>NUCLEOTIDE SEQUENCE</scope>
    <source>
        <strain evidence="2">DSM 23674</strain>
    </source>
</reference>
<sequence length="529" mass="54958">MSFGARPFGFGPLRDEAPAFTADDFVRMLSQRTPPTPQGFDASGPVAGAPQAGGLPAFGFGALPPSLGAPSAGNPPAADLIAPGAVPLPPARPSDDDLIQAQPSPSPSSRLPAFGFGGGVPSARAADQPLPDAQPIIGRAPADLPATTTPPALAATGPATGAEPSLWDKFGSGFKRFSENGGGDLMTSIGVGLMTQKGLGPGLAAGLQLAQAQEGKRAATDLARAEFGLKQRRAAQEAAGQNSTVEMLVRGGHSRESAQAMVSAGAAGNREALSNALQNIQPKNAEVPWSYQRNPDGSVRATPGGADDPNSLRARAQAQAEGAAAGKPDEPYNLSAGQTRFDASGSPIASVPDRSKAIEQSSSIRKEIHTLPSYKNYSQALPVYSGMLETADRDTKASDLNLIYGLGKIMDPGSVVREGELRLAQDTQGVADRLIGMYNGVMGGARLSPQARQQLLSEAYGRIQSYETSFGQDRKGYEGIVSRQGMNVDDVLPNFAPVKPYQPPQKAPPSGPPSRAELEAEARRRRLMP</sequence>
<evidence type="ECO:0008006" key="4">
    <source>
        <dbReference type="Google" id="ProtNLM"/>
    </source>
</evidence>